<evidence type="ECO:0000313" key="2">
    <source>
        <dbReference type="Proteomes" id="UP000596742"/>
    </source>
</evidence>
<dbReference type="AlphaFoldDB" id="A0A8B6D7V0"/>
<gene>
    <name evidence="1" type="ORF">MGAL_10B003204</name>
</gene>
<name>A0A8B6D7V0_MYTGA</name>
<protein>
    <submittedName>
        <fullName evidence="1">Uncharacterized protein</fullName>
    </submittedName>
</protein>
<evidence type="ECO:0000313" key="1">
    <source>
        <dbReference type="EMBL" id="VDI14706.1"/>
    </source>
</evidence>
<proteinExistence type="predicted"/>
<dbReference type="EMBL" id="UYJE01002907">
    <property type="protein sequence ID" value="VDI14706.1"/>
    <property type="molecule type" value="Genomic_DNA"/>
</dbReference>
<dbReference type="Proteomes" id="UP000596742">
    <property type="component" value="Unassembled WGS sequence"/>
</dbReference>
<keyword evidence="2" id="KW-1185">Reference proteome</keyword>
<reference evidence="1" key="1">
    <citation type="submission" date="2018-11" db="EMBL/GenBank/DDBJ databases">
        <authorList>
            <person name="Alioto T."/>
            <person name="Alioto T."/>
        </authorList>
    </citation>
    <scope>NUCLEOTIDE SEQUENCE</scope>
</reference>
<comment type="caution">
    <text evidence="1">The sequence shown here is derived from an EMBL/GenBank/DDBJ whole genome shotgun (WGS) entry which is preliminary data.</text>
</comment>
<organism evidence="1 2">
    <name type="scientific">Mytilus galloprovincialis</name>
    <name type="common">Mediterranean mussel</name>
    <dbReference type="NCBI Taxonomy" id="29158"/>
    <lineage>
        <taxon>Eukaryota</taxon>
        <taxon>Metazoa</taxon>
        <taxon>Spiralia</taxon>
        <taxon>Lophotrochozoa</taxon>
        <taxon>Mollusca</taxon>
        <taxon>Bivalvia</taxon>
        <taxon>Autobranchia</taxon>
        <taxon>Pteriomorphia</taxon>
        <taxon>Mytilida</taxon>
        <taxon>Mytiloidea</taxon>
        <taxon>Mytilidae</taxon>
        <taxon>Mytilinae</taxon>
        <taxon>Mytilus</taxon>
    </lineage>
</organism>
<accession>A0A8B6D7V0</accession>
<sequence>MKEKTDRNKQLAEVLPNTRRVILNLQLGKRKPTAIVTSESTLVKKPKFAGNFKTPKRNFGDFNHLVNRHKLPNHGRGRKFNRKNAIEIVHQAEIDQGFNTTLFLVPKKTGDLIPVINCETSQPVSEEATFQNDTLTKVLNLVKP</sequence>